<dbReference type="InterPro" id="IPR013783">
    <property type="entry name" value="Ig-like_fold"/>
</dbReference>
<name>A0A368P259_9FLAO</name>
<evidence type="ECO:0000313" key="3">
    <source>
        <dbReference type="Proteomes" id="UP000252249"/>
    </source>
</evidence>
<evidence type="ECO:0000259" key="1">
    <source>
        <dbReference type="Pfam" id="PF24346"/>
    </source>
</evidence>
<organism evidence="2 3">
    <name type="scientific">Oceanihabitans sediminis</name>
    <dbReference type="NCBI Taxonomy" id="1812012"/>
    <lineage>
        <taxon>Bacteria</taxon>
        <taxon>Pseudomonadati</taxon>
        <taxon>Bacteroidota</taxon>
        <taxon>Flavobacteriia</taxon>
        <taxon>Flavobacteriales</taxon>
        <taxon>Flavobacteriaceae</taxon>
        <taxon>Oceanihabitans</taxon>
    </lineage>
</organism>
<feature type="non-terminal residue" evidence="2">
    <location>
        <position position="1"/>
    </location>
</feature>
<dbReference type="NCBIfam" id="TIGR01451">
    <property type="entry name" value="B_ant_repeat"/>
    <property type="match status" value="2"/>
</dbReference>
<proteinExistence type="predicted"/>
<dbReference type="InterPro" id="IPR047589">
    <property type="entry name" value="DUF11_rpt"/>
</dbReference>
<dbReference type="Gene3D" id="2.60.40.10">
    <property type="entry name" value="Immunoglobulins"/>
    <property type="match status" value="1"/>
</dbReference>
<dbReference type="InterPro" id="IPR055354">
    <property type="entry name" value="DUF7507"/>
</dbReference>
<dbReference type="Proteomes" id="UP000252249">
    <property type="component" value="Unassembled WGS sequence"/>
</dbReference>
<sequence>VFTADPYTVTQDDVNAGNITNNVTADGNKPDGSAVLQASDTYVIDATNPDVTLCNDGGITIVKAATSNASGCVSEGDQIVYTFTVNNTGEVSISDIVIMDDLLGGNITASLTLAGDTNANNILDPTETWVFTADPYTVTQDDVNAGNITNNVTADGNKPDGSAVLQASDTYVIDAKNPDVTLCNDGGINLVKTGVFNNENANNCTEIDETITYTFEVTNTGNVSIENIIITDSLLDNATPSAAIILINGDVNQNNQLDPTETWIYNATYLITQADIDATEVFNTATVTGNIVVDGSNVTSTSETTTELIKDITPPDTSNCEVLDETIECNGPDNETIATDWNNANITELENCATDECDNNFTVTSDFDFANLISTCGQGGTITVTYTLTDATGNSSTFTATLTLEDTTPPDLTICTEIVDETMECNGEDNEAIATD</sequence>
<feature type="domain" description="DUF7507" evidence="1">
    <location>
        <begin position="187"/>
        <end position="300"/>
    </location>
</feature>
<dbReference type="AlphaFoldDB" id="A0A368P259"/>
<evidence type="ECO:0000313" key="2">
    <source>
        <dbReference type="EMBL" id="RCU56350.1"/>
    </source>
</evidence>
<gene>
    <name evidence="2" type="ORF">DU428_13325</name>
</gene>
<dbReference type="Pfam" id="PF24346">
    <property type="entry name" value="DUF7507"/>
    <property type="match status" value="2"/>
</dbReference>
<comment type="caution">
    <text evidence="2">The sequence shown here is derived from an EMBL/GenBank/DDBJ whole genome shotgun (WGS) entry which is preliminary data.</text>
</comment>
<keyword evidence="3" id="KW-1185">Reference proteome</keyword>
<accession>A0A368P259</accession>
<protein>
    <recommendedName>
        <fullName evidence="1">DUF7507 domain-containing protein</fullName>
    </recommendedName>
</protein>
<feature type="domain" description="DUF7507" evidence="1">
    <location>
        <begin position="58"/>
        <end position="164"/>
    </location>
</feature>
<feature type="non-terminal residue" evidence="2">
    <location>
        <position position="436"/>
    </location>
</feature>
<reference evidence="2 3" key="1">
    <citation type="submission" date="2018-07" db="EMBL/GenBank/DDBJ databases">
        <title>Oceanihabitans testaceum sp. nov., isolated from marine sediment.</title>
        <authorList>
            <person name="Li C.-M."/>
        </authorList>
    </citation>
    <scope>NUCLEOTIDE SEQUENCE [LARGE SCALE GENOMIC DNA]</scope>
    <source>
        <strain evidence="2 3">S9-10</strain>
    </source>
</reference>
<dbReference type="EMBL" id="QPIG01000015">
    <property type="protein sequence ID" value="RCU56350.1"/>
    <property type="molecule type" value="Genomic_DNA"/>
</dbReference>